<dbReference type="SUPFAM" id="SSF51445">
    <property type="entry name" value="(Trans)glycosidases"/>
    <property type="match status" value="1"/>
</dbReference>
<organism evidence="10 11">
    <name type="scientific">Paenibacillus amylolyticus</name>
    <dbReference type="NCBI Taxonomy" id="1451"/>
    <lineage>
        <taxon>Bacteria</taxon>
        <taxon>Bacillati</taxon>
        <taxon>Bacillota</taxon>
        <taxon>Bacilli</taxon>
        <taxon>Bacillales</taxon>
        <taxon>Paenibacillaceae</taxon>
        <taxon>Paenibacillus</taxon>
    </lineage>
</organism>
<dbReference type="InterPro" id="IPR044846">
    <property type="entry name" value="GH10"/>
</dbReference>
<evidence type="ECO:0000313" key="10">
    <source>
        <dbReference type="EMBL" id="MDR6723463.1"/>
    </source>
</evidence>
<comment type="catalytic activity">
    <reaction evidence="1 8">
        <text>Endohydrolysis of (1-&gt;4)-beta-D-xylosidic linkages in xylans.</text>
        <dbReference type="EC" id="3.2.1.8"/>
    </reaction>
</comment>
<evidence type="ECO:0000256" key="4">
    <source>
        <dbReference type="ARBA" id="ARBA00022801"/>
    </source>
</evidence>
<dbReference type="Pfam" id="PF00331">
    <property type="entry name" value="Glyco_hydro_10"/>
    <property type="match status" value="1"/>
</dbReference>
<dbReference type="AlphaFoldDB" id="A0AAP5H2D2"/>
<dbReference type="PANTHER" id="PTHR31490">
    <property type="entry name" value="GLYCOSYL HYDROLASE"/>
    <property type="match status" value="1"/>
</dbReference>
<evidence type="ECO:0000256" key="1">
    <source>
        <dbReference type="ARBA" id="ARBA00000681"/>
    </source>
</evidence>
<dbReference type="InterPro" id="IPR017853">
    <property type="entry name" value="GH"/>
</dbReference>
<dbReference type="PANTHER" id="PTHR31490:SF90">
    <property type="entry name" value="ENDO-1,4-BETA-XYLANASE A"/>
    <property type="match status" value="1"/>
</dbReference>
<keyword evidence="4 8" id="KW-0378">Hydrolase</keyword>
<sequence>MSKEIPSLHYAFRDNFKIGAAVHTGLIRTEGDFIARHYNSITAENQMKFEEIHPEEERYSFEAGDEIVDFAVRNGMSVRGHTLVWHNQTSDWVFQDPAGGTASRELLLSRLKSHIDTVVGRYKGQISAWDVVNEAIEDKTDLTMRDTKWLQILGEDYLLEAFRLAHAADPQALLFYNDYNETDPVKREKIYELVKGLLEKGAPIHGIGMQGHWNIHGPSIEDIRMAIERYASLNVQLHITELDLSVFRHEDRRTDLIEPTAEMMELQEQRYEEIFRLFLEYQASITSVTFWGTSDHYTWLDNFPVRGRKNWPFVFDQQRQPKESFSRLLNAAKGSVPTSKGIS</sequence>
<evidence type="ECO:0000256" key="3">
    <source>
        <dbReference type="ARBA" id="ARBA00022651"/>
    </source>
</evidence>
<name>A0AAP5H2D2_PAEAM</name>
<evidence type="ECO:0000259" key="9">
    <source>
        <dbReference type="PROSITE" id="PS51760"/>
    </source>
</evidence>
<dbReference type="EMBL" id="JAVDTR010000004">
    <property type="protein sequence ID" value="MDR6723463.1"/>
    <property type="molecule type" value="Genomic_DNA"/>
</dbReference>
<evidence type="ECO:0000256" key="8">
    <source>
        <dbReference type="RuleBase" id="RU361174"/>
    </source>
</evidence>
<comment type="pathway">
    <text evidence="2">Glycan degradation; xylan degradation.</text>
</comment>
<keyword evidence="3" id="KW-0858">Xylan degradation</keyword>
<protein>
    <recommendedName>
        <fullName evidence="8">Beta-xylanase</fullName>
        <ecNumber evidence="8">3.2.1.8</ecNumber>
    </recommendedName>
</protein>
<evidence type="ECO:0000256" key="2">
    <source>
        <dbReference type="ARBA" id="ARBA00004851"/>
    </source>
</evidence>
<proteinExistence type="inferred from homology"/>
<evidence type="ECO:0000256" key="7">
    <source>
        <dbReference type="ARBA" id="ARBA00023326"/>
    </source>
</evidence>
<dbReference type="EC" id="3.2.1.8" evidence="8"/>
<gene>
    <name evidence="10" type="ORF">J2W91_001915</name>
</gene>
<dbReference type="PROSITE" id="PS51760">
    <property type="entry name" value="GH10_2"/>
    <property type="match status" value="1"/>
</dbReference>
<dbReference type="Proteomes" id="UP001254832">
    <property type="component" value="Unassembled WGS sequence"/>
</dbReference>
<dbReference type="GO" id="GO:0031176">
    <property type="term" value="F:endo-1,4-beta-xylanase activity"/>
    <property type="evidence" value="ECO:0007669"/>
    <property type="project" value="UniProtKB-EC"/>
</dbReference>
<keyword evidence="5 8" id="KW-0119">Carbohydrate metabolism</keyword>
<dbReference type="SMART" id="SM00633">
    <property type="entry name" value="Glyco_10"/>
    <property type="match status" value="1"/>
</dbReference>
<comment type="caution">
    <text evidence="10">The sequence shown here is derived from an EMBL/GenBank/DDBJ whole genome shotgun (WGS) entry which is preliminary data.</text>
</comment>
<keyword evidence="7 8" id="KW-0624">Polysaccharide degradation</keyword>
<dbReference type="PRINTS" id="PR00134">
    <property type="entry name" value="GLHYDRLASE10"/>
</dbReference>
<evidence type="ECO:0000256" key="5">
    <source>
        <dbReference type="ARBA" id="ARBA00023277"/>
    </source>
</evidence>
<evidence type="ECO:0000313" key="11">
    <source>
        <dbReference type="Proteomes" id="UP001254832"/>
    </source>
</evidence>
<feature type="domain" description="GH10" evidence="9">
    <location>
        <begin position="2"/>
        <end position="331"/>
    </location>
</feature>
<keyword evidence="6 8" id="KW-0326">Glycosidase</keyword>
<comment type="similarity">
    <text evidence="8">Belongs to the glycosyl hydrolase 10 (cellulase F) family.</text>
</comment>
<evidence type="ECO:0000256" key="6">
    <source>
        <dbReference type="ARBA" id="ARBA00023295"/>
    </source>
</evidence>
<dbReference type="RefSeq" id="WP_310138615.1">
    <property type="nucleotide sequence ID" value="NZ_JAVDTR010000004.1"/>
</dbReference>
<accession>A0AAP5H2D2</accession>
<dbReference type="GO" id="GO:0045493">
    <property type="term" value="P:xylan catabolic process"/>
    <property type="evidence" value="ECO:0007669"/>
    <property type="project" value="UniProtKB-KW"/>
</dbReference>
<dbReference type="InterPro" id="IPR001000">
    <property type="entry name" value="GH10_dom"/>
</dbReference>
<reference evidence="10" key="1">
    <citation type="submission" date="2023-07" db="EMBL/GenBank/DDBJ databases">
        <title>Sorghum-associated microbial communities from plants grown in Nebraska, USA.</title>
        <authorList>
            <person name="Schachtman D."/>
        </authorList>
    </citation>
    <scope>NUCLEOTIDE SEQUENCE</scope>
    <source>
        <strain evidence="10">BE80</strain>
    </source>
</reference>
<dbReference type="Gene3D" id="3.20.20.80">
    <property type="entry name" value="Glycosidases"/>
    <property type="match status" value="1"/>
</dbReference>